<evidence type="ECO:0000313" key="18">
    <source>
        <dbReference type="Proteomes" id="UP001165378"/>
    </source>
</evidence>
<evidence type="ECO:0000256" key="5">
    <source>
        <dbReference type="ARBA" id="ARBA00022960"/>
    </source>
</evidence>
<dbReference type="InterPro" id="IPR050979">
    <property type="entry name" value="LD-transpeptidase"/>
</dbReference>
<dbReference type="GO" id="GO:0071972">
    <property type="term" value="F:peptidoglycan L,D-transpeptidase activity"/>
    <property type="evidence" value="ECO:0007669"/>
    <property type="project" value="TreeGrafter"/>
</dbReference>
<feature type="signal peptide" evidence="15">
    <location>
        <begin position="1"/>
        <end position="24"/>
    </location>
</feature>
<reference evidence="17" key="1">
    <citation type="submission" date="2022-01" db="EMBL/GenBank/DDBJ databases">
        <title>Genome-Based Taxonomic Classification of the Phylum Actinobacteria.</title>
        <authorList>
            <person name="Gao Y."/>
        </authorList>
    </citation>
    <scope>NUCLEOTIDE SEQUENCE</scope>
    <source>
        <strain evidence="17">KLBMP 8922</strain>
    </source>
</reference>
<keyword evidence="6 13" id="KW-0573">Peptidoglycan synthesis</keyword>
<accession>A0AA41Q461</accession>
<keyword evidence="10" id="KW-0012">Acyltransferase</keyword>
<keyword evidence="11 13" id="KW-0961">Cell wall biogenesis/degradation</keyword>
<dbReference type="InterPro" id="IPR041280">
    <property type="entry name" value="Big_10"/>
</dbReference>
<evidence type="ECO:0000256" key="12">
    <source>
        <dbReference type="ARBA" id="ARBA00060592"/>
    </source>
</evidence>
<gene>
    <name evidence="17" type="ORF">LZ495_28920</name>
</gene>
<evidence type="ECO:0000256" key="13">
    <source>
        <dbReference type="PROSITE-ProRule" id="PRU01373"/>
    </source>
</evidence>
<feature type="active site" description="Proton donor/acceptor" evidence="13">
    <location>
        <position position="335"/>
    </location>
</feature>
<feature type="active site" description="Nucleophile" evidence="13">
    <location>
        <position position="353"/>
    </location>
</feature>
<dbReference type="EMBL" id="JAKFHA010000022">
    <property type="protein sequence ID" value="MCF2531218.1"/>
    <property type="molecule type" value="Genomic_DNA"/>
</dbReference>
<keyword evidence="9" id="KW-0449">Lipoprotein</keyword>
<dbReference type="SUPFAM" id="SSF141523">
    <property type="entry name" value="L,D-transpeptidase catalytic domain-like"/>
    <property type="match status" value="1"/>
</dbReference>
<dbReference type="Gene3D" id="2.60.40.3780">
    <property type="match status" value="1"/>
</dbReference>
<dbReference type="InterPro" id="IPR038063">
    <property type="entry name" value="Transpep_catalytic_dom"/>
</dbReference>
<comment type="caution">
    <text evidence="17">The sequence shown here is derived from an EMBL/GenBank/DDBJ whole genome shotgun (WGS) entry which is preliminary data.</text>
</comment>
<keyword evidence="3" id="KW-0808">Transferase</keyword>
<keyword evidence="4 15" id="KW-0732">Signal</keyword>
<keyword evidence="8" id="KW-0564">Palmitate</keyword>
<dbReference type="CDD" id="cd16913">
    <property type="entry name" value="YkuD_like"/>
    <property type="match status" value="1"/>
</dbReference>
<dbReference type="Pfam" id="PF03734">
    <property type="entry name" value="YkuD"/>
    <property type="match status" value="1"/>
</dbReference>
<dbReference type="PROSITE" id="PS51257">
    <property type="entry name" value="PROKAR_LIPOPROTEIN"/>
    <property type="match status" value="1"/>
</dbReference>
<keyword evidence="5 13" id="KW-0133">Cell shape</keyword>
<feature type="domain" description="L,D-TPase catalytic" evidence="16">
    <location>
        <begin position="255"/>
        <end position="377"/>
    </location>
</feature>
<dbReference type="Pfam" id="PF17964">
    <property type="entry name" value="Big_10"/>
    <property type="match status" value="1"/>
</dbReference>
<dbReference type="GO" id="GO:0071555">
    <property type="term" value="P:cell wall organization"/>
    <property type="evidence" value="ECO:0007669"/>
    <property type="project" value="UniProtKB-UniRule"/>
</dbReference>
<organism evidence="17 18">
    <name type="scientific">Yinghuangia soli</name>
    <dbReference type="NCBI Taxonomy" id="2908204"/>
    <lineage>
        <taxon>Bacteria</taxon>
        <taxon>Bacillati</taxon>
        <taxon>Actinomycetota</taxon>
        <taxon>Actinomycetes</taxon>
        <taxon>Kitasatosporales</taxon>
        <taxon>Streptomycetaceae</taxon>
        <taxon>Yinghuangia</taxon>
    </lineage>
</organism>
<evidence type="ECO:0000256" key="8">
    <source>
        <dbReference type="ARBA" id="ARBA00023139"/>
    </source>
</evidence>
<sequence length="423" mass="43078">MGAARLAAGLLVVPLVLLTGCSSSGGKETPKGTGGASADQAGGGGGKNKVPAAPAGLVISPADGAKSVETDGALTVTATGGKVLSVQVADPKGKAVEGNTSTDGAKWTPKAPLANNTKYTVAAKAANADGAEVTANSSFTTIAAGKTFEYSYKPDSDDGDKLGVGAIISLKFNKSVKDKAAVERNLSVVAEPAVEGSWSWLTDLDGSDRIDYRPKEYWKPGTKVTWAANLAGAKAADGTYGTQNRGGTFTIDDSIVATADLKSKQMTVKKNGEVVHTLPISAGGPQFPTWTGTMVVMDKVDGIDMNSETVGLGNAYAVDNVRFAVHLSASGTYAHAAPWNEGKFGRQNDSHGCIGMSTANAKIFYDMVGAGDVVEVINGTEKKIKAGNGFGGWSLDWDTWVKGSALTAPAGGTPGVSATPAAQ</sequence>
<evidence type="ECO:0000256" key="10">
    <source>
        <dbReference type="ARBA" id="ARBA00023315"/>
    </source>
</evidence>
<evidence type="ECO:0000256" key="9">
    <source>
        <dbReference type="ARBA" id="ARBA00023288"/>
    </source>
</evidence>
<dbReference type="FunFam" id="2.40.440.10:FF:000005">
    <property type="entry name" value="L,D-transpeptidase 2"/>
    <property type="match status" value="1"/>
</dbReference>
<protein>
    <submittedName>
        <fullName evidence="17">Ig-like domain-containing protein</fullName>
    </submittedName>
</protein>
<evidence type="ECO:0000256" key="15">
    <source>
        <dbReference type="SAM" id="SignalP"/>
    </source>
</evidence>
<dbReference type="AlphaFoldDB" id="A0AA41Q461"/>
<evidence type="ECO:0000256" key="2">
    <source>
        <dbReference type="ARBA" id="ARBA00022475"/>
    </source>
</evidence>
<evidence type="ECO:0000259" key="16">
    <source>
        <dbReference type="PROSITE" id="PS52029"/>
    </source>
</evidence>
<evidence type="ECO:0000256" key="4">
    <source>
        <dbReference type="ARBA" id="ARBA00022729"/>
    </source>
</evidence>
<dbReference type="PROSITE" id="PS52029">
    <property type="entry name" value="LD_TPASE"/>
    <property type="match status" value="1"/>
</dbReference>
<comment type="pathway">
    <text evidence="1 13">Cell wall biogenesis; peptidoglycan biosynthesis.</text>
</comment>
<evidence type="ECO:0000256" key="1">
    <source>
        <dbReference type="ARBA" id="ARBA00004752"/>
    </source>
</evidence>
<dbReference type="PANTHER" id="PTHR30582">
    <property type="entry name" value="L,D-TRANSPEPTIDASE"/>
    <property type="match status" value="1"/>
</dbReference>
<dbReference type="GO" id="GO:0005576">
    <property type="term" value="C:extracellular region"/>
    <property type="evidence" value="ECO:0007669"/>
    <property type="project" value="TreeGrafter"/>
</dbReference>
<dbReference type="RefSeq" id="WP_235055885.1">
    <property type="nucleotide sequence ID" value="NZ_JAKFHA010000022.1"/>
</dbReference>
<evidence type="ECO:0000256" key="6">
    <source>
        <dbReference type="ARBA" id="ARBA00022984"/>
    </source>
</evidence>
<keyword evidence="7" id="KW-0472">Membrane</keyword>
<dbReference type="Gene3D" id="2.40.440.10">
    <property type="entry name" value="L,D-transpeptidase catalytic domain-like"/>
    <property type="match status" value="1"/>
</dbReference>
<dbReference type="Gene3D" id="2.60.40.3710">
    <property type="match status" value="1"/>
</dbReference>
<comment type="pathway">
    <text evidence="12">Glycan biosynthesis.</text>
</comment>
<evidence type="ECO:0000256" key="7">
    <source>
        <dbReference type="ARBA" id="ARBA00023136"/>
    </source>
</evidence>
<dbReference type="GO" id="GO:0008360">
    <property type="term" value="P:regulation of cell shape"/>
    <property type="evidence" value="ECO:0007669"/>
    <property type="project" value="UniProtKB-UniRule"/>
</dbReference>
<evidence type="ECO:0000256" key="11">
    <source>
        <dbReference type="ARBA" id="ARBA00023316"/>
    </source>
</evidence>
<keyword evidence="2" id="KW-1003">Cell membrane</keyword>
<dbReference type="GO" id="GO:0016746">
    <property type="term" value="F:acyltransferase activity"/>
    <property type="evidence" value="ECO:0007669"/>
    <property type="project" value="UniProtKB-KW"/>
</dbReference>
<keyword evidence="18" id="KW-1185">Reference proteome</keyword>
<dbReference type="PANTHER" id="PTHR30582:SF2">
    <property type="entry name" value="L,D-TRANSPEPTIDASE YCIB-RELATED"/>
    <property type="match status" value="1"/>
</dbReference>
<proteinExistence type="predicted"/>
<evidence type="ECO:0000313" key="17">
    <source>
        <dbReference type="EMBL" id="MCF2531218.1"/>
    </source>
</evidence>
<dbReference type="Proteomes" id="UP001165378">
    <property type="component" value="Unassembled WGS sequence"/>
</dbReference>
<evidence type="ECO:0000256" key="14">
    <source>
        <dbReference type="SAM" id="MobiDB-lite"/>
    </source>
</evidence>
<dbReference type="GO" id="GO:0018104">
    <property type="term" value="P:peptidoglycan-protein cross-linking"/>
    <property type="evidence" value="ECO:0007669"/>
    <property type="project" value="TreeGrafter"/>
</dbReference>
<name>A0AA41Q461_9ACTN</name>
<evidence type="ECO:0000256" key="3">
    <source>
        <dbReference type="ARBA" id="ARBA00022679"/>
    </source>
</evidence>
<dbReference type="InterPro" id="IPR005490">
    <property type="entry name" value="LD_TPept_cat_dom"/>
</dbReference>
<feature type="chain" id="PRO_5041383914" evidence="15">
    <location>
        <begin position="25"/>
        <end position="423"/>
    </location>
</feature>
<feature type="region of interest" description="Disordered" evidence="14">
    <location>
        <begin position="24"/>
        <end position="49"/>
    </location>
</feature>